<reference evidence="4" key="1">
    <citation type="submission" date="2017-01" db="EMBL/GenBank/DDBJ databases">
        <authorList>
            <person name="Varghese N."/>
            <person name="Submissions S."/>
        </authorList>
    </citation>
    <scope>NUCLEOTIDE SEQUENCE [LARGE SCALE GENOMIC DNA]</scope>
    <source>
        <strain evidence="4">DSM 29430</strain>
    </source>
</reference>
<dbReference type="AlphaFoldDB" id="A0A1N7P5K4"/>
<dbReference type="Pfam" id="PF00353">
    <property type="entry name" value="HemolysinCabind"/>
    <property type="match status" value="1"/>
</dbReference>
<dbReference type="SUPFAM" id="SSF51126">
    <property type="entry name" value="Pectin lyase-like"/>
    <property type="match status" value="1"/>
</dbReference>
<dbReference type="InterPro" id="IPR012334">
    <property type="entry name" value="Pectin_lyas_fold"/>
</dbReference>
<dbReference type="Pfam" id="PF13385">
    <property type="entry name" value="Laminin_G_3"/>
    <property type="match status" value="1"/>
</dbReference>
<accession>A0A1N7P5K4</accession>
<proteinExistence type="predicted"/>
<dbReference type="InterPro" id="IPR011050">
    <property type="entry name" value="Pectin_lyase_fold/virulence"/>
</dbReference>
<dbReference type="STRING" id="633194.SAMN05421759_1131"/>
<dbReference type="PROSITE" id="PS00330">
    <property type="entry name" value="HEMOLYSIN_CALCIUM"/>
    <property type="match status" value="1"/>
</dbReference>
<dbReference type="Proteomes" id="UP000186684">
    <property type="component" value="Unassembled WGS sequence"/>
</dbReference>
<dbReference type="Pfam" id="PF13229">
    <property type="entry name" value="Beta_helix"/>
    <property type="match status" value="1"/>
</dbReference>
<dbReference type="PRINTS" id="PR00313">
    <property type="entry name" value="CABNDNGRPT"/>
</dbReference>
<sequence>MISVTTRAQLENALASAQAGDEIVLAAGDYGSFDFNGYNYSGYVTVRSADPDNPAVFDQIDIVGSSFLAIDSVHVDNPSNGAASSKVVNIDGNSHDIVFSNSEVNGSVTTSTNYNEFQGHYGIYTGGNVRNIRIEENEVHDVKNGFVALGSDNIEVVGNHFDRLGNDTMKFAGVNGVLIENNIGPTSNFPSPTAHVDFIQFQGSSENITIRGNVSLAGNIGTTQAIFMADGSYNNVLIEQNILYTGMLHGITLYSGANVTIRDNTVLNAPDLVHKATVIQSPDGATVTGNIISATGYDGKVSGGNLYVQHDQPNQAHHYSDYFPNAETGLGVTLQDLVPLAGSLAEQYGAYERLMELLNGDTWVPEPAPQPDPDPQPEPDPQPLPDLDPAEGTVFSLPGELTIADAGDVFEMAHSAELEISSGTVAFSFTADDVAGVQGLVAKDASGYVGGGHHFAAYLEGNTLMVRLQDAASDAYLSLDGIEAGTTYDVAVTFGPDGGELWVNGEQVSTTELVMDWTQNQQHLQWGGLGWGSADQAAGYDANFRGTISDATIYDTKLTTGGVTTQTGTEFADLLVGDDFANRLQGLNGNDTLNGNGGDDFLDGGAGTDRVSGGAGNDDLDVGAGNGSFQYADGGAGNDTYHYAKDAGRLYLSGETASSGSADRIVFSDLTLDDFTFDTLDYGPLPYGGDQVALRMLWNDGESSGELRVA</sequence>
<dbReference type="InterPro" id="IPR011049">
    <property type="entry name" value="Serralysin-like_metalloprot_C"/>
</dbReference>
<evidence type="ECO:0000259" key="2">
    <source>
        <dbReference type="Pfam" id="PF13229"/>
    </source>
</evidence>
<gene>
    <name evidence="3" type="ORF">SAMN05421759_1131</name>
</gene>
<evidence type="ECO:0000313" key="4">
    <source>
        <dbReference type="Proteomes" id="UP000186684"/>
    </source>
</evidence>
<protein>
    <submittedName>
        <fullName evidence="3">Concanavalin A-like lectin/glucanases superfamily protein</fullName>
    </submittedName>
</protein>
<feature type="non-terminal residue" evidence="3">
    <location>
        <position position="710"/>
    </location>
</feature>
<dbReference type="InterPro" id="IPR001343">
    <property type="entry name" value="Hemolysn_Ca-bd"/>
</dbReference>
<keyword evidence="3" id="KW-0430">Lectin</keyword>
<dbReference type="Gene3D" id="2.60.120.200">
    <property type="match status" value="1"/>
</dbReference>
<keyword evidence="4" id="KW-1185">Reference proteome</keyword>
<feature type="compositionally biased region" description="Pro residues" evidence="1">
    <location>
        <begin position="366"/>
        <end position="386"/>
    </location>
</feature>
<dbReference type="SMART" id="SM00710">
    <property type="entry name" value="PbH1"/>
    <property type="match status" value="8"/>
</dbReference>
<feature type="region of interest" description="Disordered" evidence="1">
    <location>
        <begin position="361"/>
        <end position="392"/>
    </location>
</feature>
<evidence type="ECO:0000313" key="3">
    <source>
        <dbReference type="EMBL" id="SIT05915.1"/>
    </source>
</evidence>
<dbReference type="InterPro" id="IPR006626">
    <property type="entry name" value="PbH1"/>
</dbReference>
<feature type="region of interest" description="Disordered" evidence="1">
    <location>
        <begin position="589"/>
        <end position="619"/>
    </location>
</feature>
<dbReference type="GO" id="GO:0030246">
    <property type="term" value="F:carbohydrate binding"/>
    <property type="evidence" value="ECO:0007669"/>
    <property type="project" value="UniProtKB-KW"/>
</dbReference>
<name>A0A1N7P5K4_9RHOB</name>
<evidence type="ECO:0000256" key="1">
    <source>
        <dbReference type="SAM" id="MobiDB-lite"/>
    </source>
</evidence>
<dbReference type="SUPFAM" id="SSF49899">
    <property type="entry name" value="Concanavalin A-like lectins/glucanases"/>
    <property type="match status" value="1"/>
</dbReference>
<feature type="domain" description="Right handed beta helix" evidence="2">
    <location>
        <begin position="88"/>
        <end position="266"/>
    </location>
</feature>
<dbReference type="Gene3D" id="2.160.20.10">
    <property type="entry name" value="Single-stranded right-handed beta-helix, Pectin lyase-like"/>
    <property type="match status" value="1"/>
</dbReference>
<organism evidence="3 4">
    <name type="scientific">Roseivivax lentus</name>
    <dbReference type="NCBI Taxonomy" id="633194"/>
    <lineage>
        <taxon>Bacteria</taxon>
        <taxon>Pseudomonadati</taxon>
        <taxon>Pseudomonadota</taxon>
        <taxon>Alphaproteobacteria</taxon>
        <taxon>Rhodobacterales</taxon>
        <taxon>Roseobacteraceae</taxon>
        <taxon>Roseivivax</taxon>
    </lineage>
</organism>
<dbReference type="InterPro" id="IPR013320">
    <property type="entry name" value="ConA-like_dom_sf"/>
</dbReference>
<dbReference type="InterPro" id="IPR018511">
    <property type="entry name" value="Hemolysin-typ_Ca-bd_CS"/>
</dbReference>
<dbReference type="InterPro" id="IPR039448">
    <property type="entry name" value="Beta_helix"/>
</dbReference>
<dbReference type="GO" id="GO:0005509">
    <property type="term" value="F:calcium ion binding"/>
    <property type="evidence" value="ECO:0007669"/>
    <property type="project" value="InterPro"/>
</dbReference>
<dbReference type="Gene3D" id="2.150.10.10">
    <property type="entry name" value="Serralysin-like metalloprotease, C-terminal"/>
    <property type="match status" value="1"/>
</dbReference>
<dbReference type="EMBL" id="FTOQ01000013">
    <property type="protein sequence ID" value="SIT05915.1"/>
    <property type="molecule type" value="Genomic_DNA"/>
</dbReference>
<dbReference type="SUPFAM" id="SSF51120">
    <property type="entry name" value="beta-Roll"/>
    <property type="match status" value="1"/>
</dbReference>
<dbReference type="RefSeq" id="WP_200798064.1">
    <property type="nucleotide sequence ID" value="NZ_FTOQ01000013.1"/>
</dbReference>